<accession>A0A0F9P512</accession>
<organism evidence="1">
    <name type="scientific">marine sediment metagenome</name>
    <dbReference type="NCBI Taxonomy" id="412755"/>
    <lineage>
        <taxon>unclassified sequences</taxon>
        <taxon>metagenomes</taxon>
        <taxon>ecological metagenomes</taxon>
    </lineage>
</organism>
<comment type="caution">
    <text evidence="1">The sequence shown here is derived from an EMBL/GenBank/DDBJ whole genome shotgun (WGS) entry which is preliminary data.</text>
</comment>
<sequence>MNHSSDLKPRIFPILGAGSPAEIDRAQGIDPNVTMNRTKITEVGRDGAVGYLKRSPTVGYRLTQLEYGSIEFFQKLVMTDSLGNVGQDGIDLNDFKTPYFDIVSYITDDDDTFIGTIHYPTLRTSGFSVSIADPQATIERSFDFIGEKAFTWQNDNKYLVVNEKVLGSAGDNTVVFGSAGDFTQIPVKDPDTNGLSDTYILRVVHVDDSAGTSSVLVRGTDWSYSDGAKTLTISSSVDASDTIRIWYSSSDAPTVQFTPNDSDPSALAGESADIFMMVGDPSGSEDRLIRLQSITLDVALDREDHREIGNNDVTQRGVKSKTVTITLGRLLEDFTIEEILRDKLGASYGKIDVEKFVDNITIVVKIYEDDTKTTLKYGFMAQNLSPSELRGGIATEEYTSRENALIGESLIISKDNSKIGNIT</sequence>
<dbReference type="EMBL" id="LAZR01005918">
    <property type="protein sequence ID" value="KKM96150.1"/>
    <property type="molecule type" value="Genomic_DNA"/>
</dbReference>
<proteinExistence type="predicted"/>
<gene>
    <name evidence="1" type="ORF">LCGC14_1181100</name>
</gene>
<reference evidence="1" key="1">
    <citation type="journal article" date="2015" name="Nature">
        <title>Complex archaea that bridge the gap between prokaryotes and eukaryotes.</title>
        <authorList>
            <person name="Spang A."/>
            <person name="Saw J.H."/>
            <person name="Jorgensen S.L."/>
            <person name="Zaremba-Niedzwiedzka K."/>
            <person name="Martijn J."/>
            <person name="Lind A.E."/>
            <person name="van Eijk R."/>
            <person name="Schleper C."/>
            <person name="Guy L."/>
            <person name="Ettema T.J."/>
        </authorList>
    </citation>
    <scope>NUCLEOTIDE SEQUENCE</scope>
</reference>
<dbReference type="AlphaFoldDB" id="A0A0F9P512"/>
<evidence type="ECO:0000313" key="1">
    <source>
        <dbReference type="EMBL" id="KKM96150.1"/>
    </source>
</evidence>
<protein>
    <submittedName>
        <fullName evidence="1">Uncharacterized protein</fullName>
    </submittedName>
</protein>
<name>A0A0F9P512_9ZZZZ</name>